<name>A0ABU9DUN7_9BACL</name>
<gene>
    <name evidence="2" type="ORF">WMW72_31910</name>
</gene>
<reference evidence="2 3" key="1">
    <citation type="submission" date="2024-04" db="EMBL/GenBank/DDBJ databases">
        <title>draft genome sequnece of Paenibacillus filicis.</title>
        <authorList>
            <person name="Kim D.-U."/>
        </authorList>
    </citation>
    <scope>NUCLEOTIDE SEQUENCE [LARGE SCALE GENOMIC DNA]</scope>
    <source>
        <strain evidence="2 3">KACC14197</strain>
    </source>
</reference>
<keyword evidence="1" id="KW-1133">Transmembrane helix</keyword>
<dbReference type="EMBL" id="JBBPCC010000031">
    <property type="protein sequence ID" value="MEK8132512.1"/>
    <property type="molecule type" value="Genomic_DNA"/>
</dbReference>
<evidence type="ECO:0000313" key="2">
    <source>
        <dbReference type="EMBL" id="MEK8132512.1"/>
    </source>
</evidence>
<feature type="transmembrane region" description="Helical" evidence="1">
    <location>
        <begin position="53"/>
        <end position="71"/>
    </location>
</feature>
<feature type="transmembrane region" description="Helical" evidence="1">
    <location>
        <begin position="12"/>
        <end position="33"/>
    </location>
</feature>
<accession>A0ABU9DUN7</accession>
<comment type="caution">
    <text evidence="2">The sequence shown here is derived from an EMBL/GenBank/DDBJ whole genome shotgun (WGS) entry which is preliminary data.</text>
</comment>
<evidence type="ECO:0000256" key="1">
    <source>
        <dbReference type="SAM" id="Phobius"/>
    </source>
</evidence>
<keyword evidence="1" id="KW-0812">Transmembrane</keyword>
<organism evidence="2 3">
    <name type="scientific">Paenibacillus filicis</name>
    <dbReference type="NCBI Taxonomy" id="669464"/>
    <lineage>
        <taxon>Bacteria</taxon>
        <taxon>Bacillati</taxon>
        <taxon>Bacillota</taxon>
        <taxon>Bacilli</taxon>
        <taxon>Bacillales</taxon>
        <taxon>Paenibacillaceae</taxon>
        <taxon>Paenibacillus</taxon>
    </lineage>
</organism>
<proteinExistence type="predicted"/>
<evidence type="ECO:0008006" key="4">
    <source>
        <dbReference type="Google" id="ProtNLM"/>
    </source>
</evidence>
<sequence>MYQNDTPVIKNGMISIFMLLFFPLAILMILIRLVSHRNLRFHKYIDSKYIGKLLLVLFVIFSFSYFIQLAGDNKPLFSVYLACILLLLVPGIALRIRAGNQLKRLSDSYVRYRNLVHVEKITSIDSLAEMTLQRPAVVTNDLLRMINLGLFKDCFIDPHSRTLVFENAAWSPRQMSGAAAEFSSKVEVHVIGSTGSLGGWQVSSPDQAFKAEKPAPPPAPKTVECPGCGSRTVLQPSEVSACEYCGSAMAYPQN</sequence>
<dbReference type="Proteomes" id="UP001469365">
    <property type="component" value="Unassembled WGS sequence"/>
</dbReference>
<keyword evidence="1" id="KW-0472">Membrane</keyword>
<evidence type="ECO:0000313" key="3">
    <source>
        <dbReference type="Proteomes" id="UP001469365"/>
    </source>
</evidence>
<feature type="transmembrane region" description="Helical" evidence="1">
    <location>
        <begin position="77"/>
        <end position="96"/>
    </location>
</feature>
<dbReference type="RefSeq" id="WP_341419645.1">
    <property type="nucleotide sequence ID" value="NZ_JBBPCC010000031.1"/>
</dbReference>
<protein>
    <recommendedName>
        <fullName evidence="4">Zinc ribbon domain-containing protein</fullName>
    </recommendedName>
</protein>
<keyword evidence="3" id="KW-1185">Reference proteome</keyword>